<dbReference type="AlphaFoldDB" id="A0A8S4NMU0"/>
<evidence type="ECO:0000256" key="2">
    <source>
        <dbReference type="ARBA" id="ARBA00006782"/>
    </source>
</evidence>
<comment type="similarity">
    <text evidence="2">Belongs to the NodC/HAS family.</text>
</comment>
<feature type="region of interest" description="Disordered" evidence="7">
    <location>
        <begin position="1"/>
        <end position="128"/>
    </location>
</feature>
<feature type="transmembrane region" description="Helical" evidence="8">
    <location>
        <begin position="762"/>
        <end position="788"/>
    </location>
</feature>
<feature type="domain" description="Glycosyltransferase 2-like" evidence="9">
    <location>
        <begin position="536"/>
        <end position="745"/>
    </location>
</feature>
<feature type="region of interest" description="Disordered" evidence="7">
    <location>
        <begin position="266"/>
        <end position="293"/>
    </location>
</feature>
<dbReference type="InterPro" id="IPR001173">
    <property type="entry name" value="Glyco_trans_2-like"/>
</dbReference>
<feature type="compositionally biased region" description="Basic and acidic residues" evidence="7">
    <location>
        <begin position="281"/>
        <end position="293"/>
    </location>
</feature>
<keyword evidence="8" id="KW-1133">Transmembrane helix</keyword>
<dbReference type="GO" id="GO:0005886">
    <property type="term" value="C:plasma membrane"/>
    <property type="evidence" value="ECO:0007669"/>
    <property type="project" value="UniProtKB-SubCell"/>
</dbReference>
<feature type="region of interest" description="Disordered" evidence="7">
    <location>
        <begin position="196"/>
        <end position="236"/>
    </location>
</feature>
<keyword evidence="6 8" id="KW-0472">Membrane</keyword>
<dbReference type="GO" id="GO:0050501">
    <property type="term" value="F:hyaluronan synthase activity"/>
    <property type="evidence" value="ECO:0007669"/>
    <property type="project" value="TreeGrafter"/>
</dbReference>
<evidence type="ECO:0000313" key="10">
    <source>
        <dbReference type="EMBL" id="CAH1782048.1"/>
    </source>
</evidence>
<evidence type="ECO:0000256" key="3">
    <source>
        <dbReference type="ARBA" id="ARBA00022475"/>
    </source>
</evidence>
<evidence type="ECO:0000256" key="1">
    <source>
        <dbReference type="ARBA" id="ARBA00004236"/>
    </source>
</evidence>
<sequence>DRDDVNDPVTNDSIGKFKISESPVKGQPNYSYFTEKQTSPTDRFSSTSEIEESSGGNDSEVLNDRDRNAHPFAIQEQEDDTSSISDHFRFLEDESDSEQGDGTSSIPDHFRFLEDESNRSSVVLSTEPSEQVAIDMDQIQLGVSEESLPDKDDQPSTMYVHLHITKEMLEEFREEQDRLASEDEAIVQDMIREEERRKKMKKKMKKMKKKELKKSSKLEQLFETPEHEDSGIDPEFESTSVNDVVIDVNGSVSSENGQIMTKDLLPGITEGMGTSEGEPEGEQKESNKDDQEERVKISRYLPRIKKKHEANVTLGFRIFYLSMSIGLVIGLMLVFYVLNVRLVRVGMGTLPWAQTVYGLVTMSHYISESFFAIINKYKMSRLGRKVQGLKRANFRCEGKVALQIVGYREDPAYFRNCILTARDCAGPIYVVIVVVDGHEERDAYMAEIVTEVFGPDVTMQIILDELAANIDEDAWQDLVVKPVAEYLGDGSEYTGAIREEDEEITYKVLAIRQLHEGKRSAMHCAMRLLIDLGLDYIMMTDSDTLLDPDCIAHLSNLIESDSSLGAVTGNVGIFNANESPISYLSAVKYWYAFNIERSAQSLFGVVSCVSGPLGLYRAKDVEKVLHEWYFQKFLGVPCTYGDDRHLTNRILSLGKNVKFTHLATCTTETPTNMIRWIVQQTRWTKSFFRELGFNLMWAFKVNFYLTWVLLYQGIYPFFVLASIVTLLFSNSANSIATLLVVMILVSTFRAVLAFAIAKQPRLLVYIIYSFLYVIFMIPTKVHAVLMLWDTGWGTSSRLTVKNGNPIHLIPMCLWSSLIVGGVTYNFITNLFLE</sequence>
<evidence type="ECO:0000256" key="7">
    <source>
        <dbReference type="SAM" id="MobiDB-lite"/>
    </source>
</evidence>
<dbReference type="PANTHER" id="PTHR22913">
    <property type="entry name" value="HYALURONAN SYNTHASE"/>
    <property type="match status" value="1"/>
</dbReference>
<dbReference type="SUPFAM" id="SSF53448">
    <property type="entry name" value="Nucleotide-diphospho-sugar transferases"/>
    <property type="match status" value="1"/>
</dbReference>
<dbReference type="GO" id="GO:0085029">
    <property type="term" value="P:extracellular matrix assembly"/>
    <property type="evidence" value="ECO:0007669"/>
    <property type="project" value="TreeGrafter"/>
</dbReference>
<dbReference type="InterPro" id="IPR029044">
    <property type="entry name" value="Nucleotide-diphossugar_trans"/>
</dbReference>
<gene>
    <name evidence="10" type="ORF">OFUS_LOCUS8535</name>
</gene>
<feature type="compositionally biased region" description="Basic and acidic residues" evidence="7">
    <location>
        <begin position="108"/>
        <end position="118"/>
    </location>
</feature>
<evidence type="ECO:0000256" key="6">
    <source>
        <dbReference type="ARBA" id="ARBA00023136"/>
    </source>
</evidence>
<evidence type="ECO:0000259" key="9">
    <source>
        <dbReference type="Pfam" id="PF13632"/>
    </source>
</evidence>
<feature type="transmembrane region" description="Helical" evidence="8">
    <location>
        <begin position="808"/>
        <end position="832"/>
    </location>
</feature>
<comment type="subcellular location">
    <subcellularLocation>
        <location evidence="1">Cell membrane</location>
    </subcellularLocation>
</comment>
<dbReference type="Gene3D" id="3.90.550.10">
    <property type="entry name" value="Spore Coat Polysaccharide Biosynthesis Protein SpsA, Chain A"/>
    <property type="match status" value="1"/>
</dbReference>
<dbReference type="EMBL" id="CAIIXF020000004">
    <property type="protein sequence ID" value="CAH1782048.1"/>
    <property type="molecule type" value="Genomic_DNA"/>
</dbReference>
<dbReference type="PANTHER" id="PTHR22913:SF12">
    <property type="entry name" value="MANNURONAN SYNTHASE"/>
    <property type="match status" value="1"/>
</dbReference>
<reference evidence="10" key="1">
    <citation type="submission" date="2022-03" db="EMBL/GenBank/DDBJ databases">
        <authorList>
            <person name="Martin C."/>
        </authorList>
    </citation>
    <scope>NUCLEOTIDE SEQUENCE</scope>
</reference>
<feature type="transmembrane region" description="Helical" evidence="8">
    <location>
        <begin position="314"/>
        <end position="336"/>
    </location>
</feature>
<keyword evidence="3" id="KW-1003">Cell membrane</keyword>
<keyword evidence="11" id="KW-1185">Reference proteome</keyword>
<keyword evidence="8" id="KW-0812">Transmembrane</keyword>
<evidence type="ECO:0000256" key="4">
    <source>
        <dbReference type="ARBA" id="ARBA00022676"/>
    </source>
</evidence>
<dbReference type="OrthoDB" id="9876900at2759"/>
<keyword evidence="5" id="KW-0808">Transferase</keyword>
<keyword evidence="4" id="KW-0328">Glycosyltransferase</keyword>
<evidence type="ECO:0000256" key="5">
    <source>
        <dbReference type="ARBA" id="ARBA00022679"/>
    </source>
</evidence>
<feature type="non-terminal residue" evidence="10">
    <location>
        <position position="1"/>
    </location>
</feature>
<evidence type="ECO:0000313" key="11">
    <source>
        <dbReference type="Proteomes" id="UP000749559"/>
    </source>
</evidence>
<feature type="transmembrane region" description="Helical" evidence="8">
    <location>
        <begin position="734"/>
        <end position="755"/>
    </location>
</feature>
<feature type="compositionally biased region" description="Polar residues" evidence="7">
    <location>
        <begin position="28"/>
        <end position="44"/>
    </location>
</feature>
<feature type="compositionally biased region" description="Basic residues" evidence="7">
    <location>
        <begin position="198"/>
        <end position="212"/>
    </location>
</feature>
<dbReference type="Proteomes" id="UP000749559">
    <property type="component" value="Unassembled WGS sequence"/>
</dbReference>
<feature type="transmembrane region" description="Helical" evidence="8">
    <location>
        <begin position="356"/>
        <end position="375"/>
    </location>
</feature>
<feature type="transmembrane region" description="Helical" evidence="8">
    <location>
        <begin position="704"/>
        <end position="728"/>
    </location>
</feature>
<name>A0A8S4NMU0_OWEFU</name>
<accession>A0A8S4NMU0</accession>
<proteinExistence type="inferred from homology"/>
<evidence type="ECO:0000256" key="8">
    <source>
        <dbReference type="SAM" id="Phobius"/>
    </source>
</evidence>
<protein>
    <recommendedName>
        <fullName evidence="9">Glycosyltransferase 2-like domain-containing protein</fullName>
    </recommendedName>
</protein>
<feature type="compositionally biased region" description="Polar residues" evidence="7">
    <location>
        <begin position="119"/>
        <end position="128"/>
    </location>
</feature>
<comment type="caution">
    <text evidence="10">The sequence shown here is derived from an EMBL/GenBank/DDBJ whole genome shotgun (WGS) entry which is preliminary data.</text>
</comment>
<dbReference type="GO" id="GO:0030213">
    <property type="term" value="P:hyaluronan biosynthetic process"/>
    <property type="evidence" value="ECO:0007669"/>
    <property type="project" value="TreeGrafter"/>
</dbReference>
<dbReference type="Pfam" id="PF13632">
    <property type="entry name" value="Glyco_trans_2_3"/>
    <property type="match status" value="1"/>
</dbReference>
<organism evidence="10 11">
    <name type="scientific">Owenia fusiformis</name>
    <name type="common">Polychaete worm</name>
    <dbReference type="NCBI Taxonomy" id="6347"/>
    <lineage>
        <taxon>Eukaryota</taxon>
        <taxon>Metazoa</taxon>
        <taxon>Spiralia</taxon>
        <taxon>Lophotrochozoa</taxon>
        <taxon>Annelida</taxon>
        <taxon>Polychaeta</taxon>
        <taxon>Sedentaria</taxon>
        <taxon>Canalipalpata</taxon>
        <taxon>Sabellida</taxon>
        <taxon>Oweniida</taxon>
        <taxon>Oweniidae</taxon>
        <taxon>Owenia</taxon>
    </lineage>
</organism>